<dbReference type="EMBL" id="VSRR010038201">
    <property type="protein sequence ID" value="MPC74082.1"/>
    <property type="molecule type" value="Genomic_DNA"/>
</dbReference>
<organism evidence="2 3">
    <name type="scientific">Portunus trituberculatus</name>
    <name type="common">Swimming crab</name>
    <name type="synonym">Neptunus trituberculatus</name>
    <dbReference type="NCBI Taxonomy" id="210409"/>
    <lineage>
        <taxon>Eukaryota</taxon>
        <taxon>Metazoa</taxon>
        <taxon>Ecdysozoa</taxon>
        <taxon>Arthropoda</taxon>
        <taxon>Crustacea</taxon>
        <taxon>Multicrustacea</taxon>
        <taxon>Malacostraca</taxon>
        <taxon>Eumalacostraca</taxon>
        <taxon>Eucarida</taxon>
        <taxon>Decapoda</taxon>
        <taxon>Pleocyemata</taxon>
        <taxon>Brachyura</taxon>
        <taxon>Eubrachyura</taxon>
        <taxon>Portunoidea</taxon>
        <taxon>Portunidae</taxon>
        <taxon>Portuninae</taxon>
        <taxon>Portunus</taxon>
    </lineage>
</organism>
<evidence type="ECO:0000256" key="1">
    <source>
        <dbReference type="SAM" id="MobiDB-lite"/>
    </source>
</evidence>
<dbReference type="Proteomes" id="UP000324222">
    <property type="component" value="Unassembled WGS sequence"/>
</dbReference>
<comment type="caution">
    <text evidence="2">The sequence shown here is derived from an EMBL/GenBank/DDBJ whole genome shotgun (WGS) entry which is preliminary data.</text>
</comment>
<protein>
    <submittedName>
        <fullName evidence="2">Uncharacterized protein</fullName>
    </submittedName>
</protein>
<evidence type="ECO:0000313" key="3">
    <source>
        <dbReference type="Proteomes" id="UP000324222"/>
    </source>
</evidence>
<feature type="compositionally biased region" description="Acidic residues" evidence="1">
    <location>
        <begin position="1"/>
        <end position="17"/>
    </location>
</feature>
<evidence type="ECO:0000313" key="2">
    <source>
        <dbReference type="EMBL" id="MPC74082.1"/>
    </source>
</evidence>
<feature type="compositionally biased region" description="Basic and acidic residues" evidence="1">
    <location>
        <begin position="18"/>
        <end position="29"/>
    </location>
</feature>
<reference evidence="2 3" key="1">
    <citation type="submission" date="2019-05" db="EMBL/GenBank/DDBJ databases">
        <title>Another draft genome of Portunus trituberculatus and its Hox gene families provides insights of decapod evolution.</title>
        <authorList>
            <person name="Jeong J.-H."/>
            <person name="Song I."/>
            <person name="Kim S."/>
            <person name="Choi T."/>
            <person name="Kim D."/>
            <person name="Ryu S."/>
            <person name="Kim W."/>
        </authorList>
    </citation>
    <scope>NUCLEOTIDE SEQUENCE [LARGE SCALE GENOMIC DNA]</scope>
    <source>
        <tissue evidence="2">Muscle</tissue>
    </source>
</reference>
<dbReference type="AlphaFoldDB" id="A0A5B7HRY8"/>
<sequence>MKEEMEEEEGEEEEEEEDKHNTTSRHLDSSRASFKRSDSFLTRRRLMVKINRRSELRQRQM</sequence>
<feature type="compositionally biased region" description="Basic and acidic residues" evidence="1">
    <location>
        <begin position="52"/>
        <end position="61"/>
    </location>
</feature>
<feature type="compositionally biased region" description="Basic residues" evidence="1">
    <location>
        <begin position="42"/>
        <end position="51"/>
    </location>
</feature>
<feature type="region of interest" description="Disordered" evidence="1">
    <location>
        <begin position="1"/>
        <end position="61"/>
    </location>
</feature>
<name>A0A5B7HRY8_PORTR</name>
<proteinExistence type="predicted"/>
<accession>A0A5B7HRY8</accession>
<keyword evidence="3" id="KW-1185">Reference proteome</keyword>
<gene>
    <name evidence="2" type="ORF">E2C01_068427</name>
</gene>